<evidence type="ECO:0000313" key="5">
    <source>
        <dbReference type="EMBL" id="MEZ8196690.1"/>
    </source>
</evidence>
<dbReference type="EMBL" id="JBGOOT010000019">
    <property type="protein sequence ID" value="MEZ8196690.1"/>
    <property type="molecule type" value="Genomic_DNA"/>
</dbReference>
<dbReference type="InterPro" id="IPR013519">
    <property type="entry name" value="Int_alpha_beta-p"/>
</dbReference>
<dbReference type="Pfam" id="PF13517">
    <property type="entry name" value="FG-GAP_3"/>
    <property type="match status" value="2"/>
</dbReference>
<accession>A0ABV4MAZ4</accession>
<feature type="signal peptide" evidence="4">
    <location>
        <begin position="1"/>
        <end position="21"/>
    </location>
</feature>
<protein>
    <submittedName>
        <fullName evidence="5">FG-GAP repeat domain-containing protein</fullName>
    </submittedName>
</protein>
<feature type="chain" id="PRO_5045375733" evidence="4">
    <location>
        <begin position="22"/>
        <end position="850"/>
    </location>
</feature>
<dbReference type="Gene3D" id="2.130.10.130">
    <property type="entry name" value="Integrin alpha, N-terminal"/>
    <property type="match status" value="2"/>
</dbReference>
<keyword evidence="1 4" id="KW-0732">Signal</keyword>
<dbReference type="PROSITE" id="PS51257">
    <property type="entry name" value="PROKAR_LIPOPROTEIN"/>
    <property type="match status" value="1"/>
</dbReference>
<dbReference type="SUPFAM" id="SSF69318">
    <property type="entry name" value="Integrin alpha N-terminal domain"/>
    <property type="match status" value="1"/>
</dbReference>
<dbReference type="PANTHER" id="PTHR44103">
    <property type="entry name" value="PROPROTEIN CONVERTASE P"/>
    <property type="match status" value="1"/>
</dbReference>
<organism evidence="5 6">
    <name type="scientific">Vibrio cortegadensis</name>
    <dbReference type="NCBI Taxonomy" id="1328770"/>
    <lineage>
        <taxon>Bacteria</taxon>
        <taxon>Pseudomonadati</taxon>
        <taxon>Pseudomonadota</taxon>
        <taxon>Gammaproteobacteria</taxon>
        <taxon>Vibrionales</taxon>
        <taxon>Vibrionaceae</taxon>
        <taxon>Vibrio</taxon>
    </lineage>
</organism>
<sequence>MKTIKYKRVLGILGLALLLTACGGGESSSTNNSGSSTVETSLSPKFASIFSQKINSEKHALFNRNDPIPTSKQDQRFIGELKATNVNSGVVQNLDWSVTLRSDGTVESHGVISLTPGVYDFVLILERAGNQYIAQSLAQEIEAGSDINIGLTLLPNIGDTITDIDNVGFLSTMKFEYPSSDLINFNEPKFGMSLNQGDEFIFVINKNIGITEVTVNVEAGSHQVGLNFYEGSIIVGTNDGNTTINLGESEDVSIDIVPLQADVNFSLDRLVDNGEFIINIPKIIVDEASGEEHVSLLVRMNAGDHLVQEQTLEVIDSNGIYKASSNFETYGEDILTAYLAFYNTDTKVPSSSDIPYASCTAVINVESHQVLGCKLELKRNSVISGRLLSSFMLNVIEESGAPVAGAEVYLNGKLIGLTGDTYSSGSLKTHQVAGDYELKVKTNLKLHESVFSLKPLQVLNKVVTLEPIQISGVDLVDSGQRIETKSSRSNRIIADFNNNGFLDIFEPNSGTSVGVNGDVLWINDGQGNFSHHSEILDPVNSQNDSSTVAAGDLTGDGYLDLVIGGVNKRPLAVYKNDGKGNFTKFHEINFDRNINHVRLVDANGDGDLDLAVQYRLYSVEYVKIYINDGSSKFKDTPDFSISKICDYRGMLDIDFADINNNGKYDLVASCYTNYDSDTIPDSKLYLGNGDGSFKLSDVRFKGVNAQSTAIADLNRDGFKDIVIGARDWYNQNLGGVSKIFWNDGNGTFTDFELPKFPDGSDGETLNIADMNGDGNLDILAFNTENNVYLIYYFDGKGNVAAQEHVMPGLKDNIYPQLYPADLNGNDRVDVYLATTLMQNSSRVYFNVAKD</sequence>
<dbReference type="RefSeq" id="WP_371731009.1">
    <property type="nucleotide sequence ID" value="NZ_JBGOOT010000019.1"/>
</dbReference>
<comment type="caution">
    <text evidence="5">The sequence shown here is derived from an EMBL/GenBank/DDBJ whole genome shotgun (WGS) entry which is preliminary data.</text>
</comment>
<dbReference type="Proteomes" id="UP001569153">
    <property type="component" value="Unassembled WGS sequence"/>
</dbReference>
<dbReference type="SMART" id="SM00191">
    <property type="entry name" value="Int_alpha"/>
    <property type="match status" value="2"/>
</dbReference>
<evidence type="ECO:0000313" key="6">
    <source>
        <dbReference type="Proteomes" id="UP001569153"/>
    </source>
</evidence>
<keyword evidence="2" id="KW-0677">Repeat</keyword>
<evidence type="ECO:0000256" key="1">
    <source>
        <dbReference type="ARBA" id="ARBA00022729"/>
    </source>
</evidence>
<reference evidence="5 6" key="1">
    <citation type="submission" date="2024-06" db="EMBL/GenBank/DDBJ databases">
        <authorList>
            <person name="Steensen K."/>
            <person name="Seneca J."/>
            <person name="Bartlau N."/>
            <person name="Yu A.X."/>
            <person name="Polz M.F."/>
        </authorList>
    </citation>
    <scope>NUCLEOTIDE SEQUENCE [LARGE SCALE GENOMIC DNA]</scope>
    <source>
        <strain evidence="5 6">FF146</strain>
    </source>
</reference>
<dbReference type="InterPro" id="IPR028994">
    <property type="entry name" value="Integrin_alpha_N"/>
</dbReference>
<evidence type="ECO:0000256" key="2">
    <source>
        <dbReference type="ARBA" id="ARBA00022737"/>
    </source>
</evidence>
<evidence type="ECO:0000256" key="3">
    <source>
        <dbReference type="ARBA" id="ARBA00023180"/>
    </source>
</evidence>
<gene>
    <name evidence="5" type="ORF">ACED38_17570</name>
</gene>
<dbReference type="PANTHER" id="PTHR44103:SF1">
    <property type="entry name" value="PROPROTEIN CONVERTASE P"/>
    <property type="match status" value="1"/>
</dbReference>
<keyword evidence="6" id="KW-1185">Reference proteome</keyword>
<dbReference type="InterPro" id="IPR013517">
    <property type="entry name" value="FG-GAP"/>
</dbReference>
<name>A0ABV4MAZ4_9VIBR</name>
<evidence type="ECO:0000256" key="4">
    <source>
        <dbReference type="SAM" id="SignalP"/>
    </source>
</evidence>
<keyword evidence="3" id="KW-0325">Glycoprotein</keyword>
<proteinExistence type="predicted"/>